<comment type="caution">
    <text evidence="13">The sequence shown here is derived from an EMBL/GenBank/DDBJ whole genome shotgun (WGS) entry which is preliminary data.</text>
</comment>
<evidence type="ECO:0000256" key="3">
    <source>
        <dbReference type="ARBA" id="ARBA00022448"/>
    </source>
</evidence>
<keyword evidence="7" id="KW-0479">Metal-binding</keyword>
<keyword evidence="5" id="KW-0349">Heme</keyword>
<dbReference type="PANTHER" id="PTHR43141:SF5">
    <property type="entry name" value="CYTOCHROME BD-I UBIQUINOL OXIDASE SUBUNIT 2"/>
    <property type="match status" value="1"/>
</dbReference>
<dbReference type="Proteomes" id="UP000050421">
    <property type="component" value="Unassembled WGS sequence"/>
</dbReference>
<feature type="transmembrane region" description="Helical" evidence="12">
    <location>
        <begin position="199"/>
        <end position="216"/>
    </location>
</feature>
<evidence type="ECO:0000256" key="4">
    <source>
        <dbReference type="ARBA" id="ARBA00022475"/>
    </source>
</evidence>
<evidence type="ECO:0000256" key="7">
    <source>
        <dbReference type="ARBA" id="ARBA00022723"/>
    </source>
</evidence>
<dbReference type="GO" id="GO:0016682">
    <property type="term" value="F:oxidoreductase activity, acting on diphenols and related substances as donors, oxygen as acceptor"/>
    <property type="evidence" value="ECO:0007669"/>
    <property type="project" value="TreeGrafter"/>
</dbReference>
<dbReference type="GO" id="GO:0005886">
    <property type="term" value="C:plasma membrane"/>
    <property type="evidence" value="ECO:0007669"/>
    <property type="project" value="UniProtKB-SubCell"/>
</dbReference>
<feature type="transmembrane region" description="Helical" evidence="12">
    <location>
        <begin position="54"/>
        <end position="75"/>
    </location>
</feature>
<dbReference type="GO" id="GO:0070069">
    <property type="term" value="C:cytochrome complex"/>
    <property type="evidence" value="ECO:0007669"/>
    <property type="project" value="TreeGrafter"/>
</dbReference>
<evidence type="ECO:0000256" key="10">
    <source>
        <dbReference type="ARBA" id="ARBA00023004"/>
    </source>
</evidence>
<evidence type="ECO:0000256" key="1">
    <source>
        <dbReference type="ARBA" id="ARBA00004651"/>
    </source>
</evidence>
<protein>
    <submittedName>
        <fullName evidence="13">Cytochrome d ubiquinol oxidase subunit II CydB</fullName>
    </submittedName>
</protein>
<comment type="subcellular location">
    <subcellularLocation>
        <location evidence="1">Cell membrane</location>
        <topology evidence="1">Multi-pass membrane protein</topology>
    </subcellularLocation>
</comment>
<name>A0A0P7YTW6_9BACT</name>
<feature type="transmembrane region" description="Helical" evidence="12">
    <location>
        <begin position="325"/>
        <end position="347"/>
    </location>
</feature>
<evidence type="ECO:0000256" key="11">
    <source>
        <dbReference type="ARBA" id="ARBA00023136"/>
    </source>
</evidence>
<evidence type="ECO:0000256" key="5">
    <source>
        <dbReference type="ARBA" id="ARBA00022617"/>
    </source>
</evidence>
<evidence type="ECO:0000256" key="12">
    <source>
        <dbReference type="SAM" id="Phobius"/>
    </source>
</evidence>
<dbReference type="Pfam" id="PF02322">
    <property type="entry name" value="Cyt_bd_oxida_II"/>
    <property type="match status" value="1"/>
</dbReference>
<dbReference type="NCBIfam" id="TIGR00203">
    <property type="entry name" value="cydB"/>
    <property type="match status" value="1"/>
</dbReference>
<evidence type="ECO:0000256" key="8">
    <source>
        <dbReference type="ARBA" id="ARBA00022982"/>
    </source>
</evidence>
<evidence type="ECO:0000256" key="6">
    <source>
        <dbReference type="ARBA" id="ARBA00022692"/>
    </source>
</evidence>
<dbReference type="eggNOG" id="COG1294">
    <property type="taxonomic scope" value="Bacteria"/>
</dbReference>
<feature type="transmembrane region" description="Helical" evidence="12">
    <location>
        <begin position="274"/>
        <end position="296"/>
    </location>
</feature>
<proteinExistence type="inferred from homology"/>
<evidence type="ECO:0000313" key="13">
    <source>
        <dbReference type="EMBL" id="KPQ19070.1"/>
    </source>
</evidence>
<dbReference type="STRING" id="1305737.GCA_000526355_00332"/>
<dbReference type="PANTHER" id="PTHR43141">
    <property type="entry name" value="CYTOCHROME BD2 SUBUNIT II"/>
    <property type="match status" value="1"/>
</dbReference>
<dbReference type="GO" id="GO:0019646">
    <property type="term" value="P:aerobic electron transport chain"/>
    <property type="evidence" value="ECO:0007669"/>
    <property type="project" value="TreeGrafter"/>
</dbReference>
<gene>
    <name evidence="13" type="primary">cydB</name>
    <name evidence="13" type="ORF">HLUCCX10_03700</name>
</gene>
<feature type="transmembrane region" description="Helical" evidence="12">
    <location>
        <begin position="244"/>
        <end position="262"/>
    </location>
</feature>
<keyword evidence="10" id="KW-0408">Iron</keyword>
<dbReference type="InterPro" id="IPR003317">
    <property type="entry name" value="Cyt-d_oxidase_su2"/>
</dbReference>
<dbReference type="PIRSF" id="PIRSF000267">
    <property type="entry name" value="Cyt_oxidse_sub2"/>
    <property type="match status" value="1"/>
</dbReference>
<dbReference type="PATRIC" id="fig|1305737.6.peg.1381"/>
<keyword evidence="4" id="KW-1003">Cell membrane</keyword>
<keyword evidence="3" id="KW-0813">Transport</keyword>
<accession>A0A0P7YTW6</accession>
<feature type="transmembrane region" description="Helical" evidence="12">
    <location>
        <begin position="158"/>
        <end position="179"/>
    </location>
</feature>
<keyword evidence="8" id="KW-0249">Electron transport</keyword>
<evidence type="ECO:0000256" key="9">
    <source>
        <dbReference type="ARBA" id="ARBA00022989"/>
    </source>
</evidence>
<feature type="transmembrane region" description="Helical" evidence="12">
    <location>
        <begin position="113"/>
        <end position="138"/>
    </location>
</feature>
<evidence type="ECO:0000256" key="2">
    <source>
        <dbReference type="ARBA" id="ARBA00007543"/>
    </source>
</evidence>
<feature type="transmembrane region" description="Helical" evidence="12">
    <location>
        <begin position="81"/>
        <end position="101"/>
    </location>
</feature>
<dbReference type="GO" id="GO:0046872">
    <property type="term" value="F:metal ion binding"/>
    <property type="evidence" value="ECO:0007669"/>
    <property type="project" value="UniProtKB-KW"/>
</dbReference>
<sequence length="358" mass="40217">MDYNIVWYILVGVLLIGYAILDGFDLGVGILHLRSKGDYNRRIMMNAIGPVWDGNEVWLITAGGALFAAFPNVYATAFSGFYLPFMLLLIALIFRAVSIEFRSKEENPRWRNFWDWGFSLGSIVAALLFGIAIGNVVIGFPIGSDMEYQGNFFDLLNPYSLMAGFFSLSMFALHGGIYLNMKTEGDLQKQIQKWIKINYWIFVVFYLGFSGFTLYLKPEMIANFSFGQIDLPGNKHELVENHQTLISVFAWTIVLLNILAIANIPRMMAKGREGWAFISSGSMIAAIVMLFALGIFPNLMVSNLDPAFNLDIYNAASSGYTLKTMAILAAFGLPFVASYTIIIYWTYRGKVKLDESSY</sequence>
<evidence type="ECO:0000313" key="14">
    <source>
        <dbReference type="Proteomes" id="UP000050421"/>
    </source>
</evidence>
<dbReference type="OrthoDB" id="9776710at2"/>
<dbReference type="GO" id="GO:0009055">
    <property type="term" value="F:electron transfer activity"/>
    <property type="evidence" value="ECO:0007669"/>
    <property type="project" value="TreeGrafter"/>
</dbReference>
<keyword evidence="6 12" id="KW-0812">Transmembrane</keyword>
<organism evidence="13 14">
    <name type="scientific">Algoriphagus marincola HL-49</name>
    <dbReference type="NCBI Taxonomy" id="1305737"/>
    <lineage>
        <taxon>Bacteria</taxon>
        <taxon>Pseudomonadati</taxon>
        <taxon>Bacteroidota</taxon>
        <taxon>Cytophagia</taxon>
        <taxon>Cytophagales</taxon>
        <taxon>Cyclobacteriaceae</taxon>
        <taxon>Algoriphagus</taxon>
    </lineage>
</organism>
<comment type="similarity">
    <text evidence="2">Belongs to the cytochrome ubiquinol oxidase subunit 2 family.</text>
</comment>
<reference evidence="13 14" key="1">
    <citation type="submission" date="2015-09" db="EMBL/GenBank/DDBJ databases">
        <title>Identification and resolution of microdiversity through metagenomic sequencing of parallel consortia.</title>
        <authorList>
            <person name="Nelson W.C."/>
            <person name="Romine M.F."/>
            <person name="Lindemann S.R."/>
        </authorList>
    </citation>
    <scope>NUCLEOTIDE SEQUENCE [LARGE SCALE GENOMIC DNA]</scope>
    <source>
        <strain evidence="13">HL-49</strain>
    </source>
</reference>
<feature type="transmembrane region" description="Helical" evidence="12">
    <location>
        <begin position="6"/>
        <end position="33"/>
    </location>
</feature>
<dbReference type="AlphaFoldDB" id="A0A0P7YTW6"/>
<keyword evidence="11 12" id="KW-0472">Membrane</keyword>
<keyword evidence="9 12" id="KW-1133">Transmembrane helix</keyword>
<dbReference type="EMBL" id="LJXT01000015">
    <property type="protein sequence ID" value="KPQ19070.1"/>
    <property type="molecule type" value="Genomic_DNA"/>
</dbReference>